<dbReference type="NCBIfam" id="TIGR01509">
    <property type="entry name" value="HAD-SF-IA-v3"/>
    <property type="match status" value="1"/>
</dbReference>
<dbReference type="PANTHER" id="PTHR46193:SF18">
    <property type="entry name" value="HEXITOL PHOSPHATASE B"/>
    <property type="match status" value="1"/>
</dbReference>
<protein>
    <recommendedName>
        <fullName evidence="10">Beta-phosphoglucomutase</fullName>
        <ecNumber evidence="9">5.4.2.6</ecNumber>
    </recommendedName>
</protein>
<dbReference type="InterPro" id="IPR010976">
    <property type="entry name" value="B-phosphoglucomutase_hydrolase"/>
</dbReference>
<keyword evidence="3" id="KW-0597">Phosphoprotein</keyword>
<comment type="cofactor">
    <cofactor evidence="1">
        <name>Mg(2+)</name>
        <dbReference type="ChEBI" id="CHEBI:18420"/>
    </cofactor>
</comment>
<evidence type="ECO:0000256" key="10">
    <source>
        <dbReference type="ARBA" id="ARBA00044991"/>
    </source>
</evidence>
<dbReference type="InterPro" id="IPR036412">
    <property type="entry name" value="HAD-like_sf"/>
</dbReference>
<evidence type="ECO:0000313" key="11">
    <source>
        <dbReference type="EMBL" id="KIA65180.1"/>
    </source>
</evidence>
<evidence type="ECO:0000256" key="9">
    <source>
        <dbReference type="ARBA" id="ARBA00044968"/>
    </source>
</evidence>
<evidence type="ECO:0000256" key="4">
    <source>
        <dbReference type="ARBA" id="ARBA00022723"/>
    </source>
</evidence>
<evidence type="ECO:0000256" key="8">
    <source>
        <dbReference type="ARBA" id="ARBA00044926"/>
    </source>
</evidence>
<dbReference type="InterPro" id="IPR023198">
    <property type="entry name" value="PGP-like_dom2"/>
</dbReference>
<comment type="similarity">
    <text evidence="2">Belongs to the HAD-like hydrolase superfamily. CbbY/CbbZ/Gph/YieH family.</text>
</comment>
<dbReference type="NCBIfam" id="TIGR02009">
    <property type="entry name" value="PGMB-YQAB-SF"/>
    <property type="match status" value="1"/>
</dbReference>
<comment type="catalytic activity">
    <reaction evidence="8">
        <text>beta-D-glucose 1-phosphate = beta-D-glucose 6-phosphate</text>
        <dbReference type="Rhea" id="RHEA:20113"/>
        <dbReference type="ChEBI" id="CHEBI:57684"/>
        <dbReference type="ChEBI" id="CHEBI:58247"/>
        <dbReference type="EC" id="5.4.2.6"/>
    </reaction>
</comment>
<gene>
    <name evidence="11" type="ORF">FG87_09850</name>
</gene>
<sequence length="256" mass="27215">MTSERDGRGRRLGVPEVISAALFDLDGVLTDTAAVHQRAWREVFDDYLRQRCGPDFVPFATDDYLRFVDGRPRADGVREFLRSRDITLPEGEPDAEPGTQSVHALGNRKNSLLLSFIERDGVEVYPGSVDYLAAIRGAGLRVAVVTASANAAAVLQVTGMADSIDVRVDGNDVVRLGLHGKPAPDGFLAAARRLDVQPAAAAVFEDAVAGVAAGHAGGFGFVVGVDRVGDGKHRQDLTAAGADVVVADLSELREQR</sequence>
<keyword evidence="7" id="KW-0119">Carbohydrate metabolism</keyword>
<keyword evidence="4" id="KW-0479">Metal-binding</keyword>
<dbReference type="EC" id="5.4.2.6" evidence="9"/>
<comment type="caution">
    <text evidence="11">The sequence shown here is derived from an EMBL/GenBank/DDBJ whole genome shotgun (WGS) entry which is preliminary data.</text>
</comment>
<dbReference type="Gene3D" id="1.10.150.240">
    <property type="entry name" value="Putative phosphatase, domain 2"/>
    <property type="match status" value="1"/>
</dbReference>
<proteinExistence type="inferred from homology"/>
<dbReference type="EMBL" id="JNFP01000009">
    <property type="protein sequence ID" value="KIA65180.1"/>
    <property type="molecule type" value="Genomic_DNA"/>
</dbReference>
<evidence type="ECO:0000313" key="12">
    <source>
        <dbReference type="Proteomes" id="UP000031364"/>
    </source>
</evidence>
<dbReference type="Gene3D" id="3.40.50.1000">
    <property type="entry name" value="HAD superfamily/HAD-like"/>
    <property type="match status" value="1"/>
</dbReference>
<keyword evidence="5" id="KW-0460">Magnesium</keyword>
<evidence type="ECO:0000256" key="1">
    <source>
        <dbReference type="ARBA" id="ARBA00001946"/>
    </source>
</evidence>
<dbReference type="SUPFAM" id="SSF56784">
    <property type="entry name" value="HAD-like"/>
    <property type="match status" value="1"/>
</dbReference>
<evidence type="ECO:0000256" key="3">
    <source>
        <dbReference type="ARBA" id="ARBA00022553"/>
    </source>
</evidence>
<organism evidence="11 12">
    <name type="scientific">Nocardia vulneris</name>
    <dbReference type="NCBI Taxonomy" id="1141657"/>
    <lineage>
        <taxon>Bacteria</taxon>
        <taxon>Bacillati</taxon>
        <taxon>Actinomycetota</taxon>
        <taxon>Actinomycetes</taxon>
        <taxon>Mycobacteriales</taxon>
        <taxon>Nocardiaceae</taxon>
        <taxon>Nocardia</taxon>
    </lineage>
</organism>
<dbReference type="InterPro" id="IPR051600">
    <property type="entry name" value="Beta-PGM-like"/>
</dbReference>
<evidence type="ECO:0000256" key="7">
    <source>
        <dbReference type="ARBA" id="ARBA00023277"/>
    </source>
</evidence>
<dbReference type="Proteomes" id="UP000031364">
    <property type="component" value="Unassembled WGS sequence"/>
</dbReference>
<keyword evidence="6" id="KW-0413">Isomerase</keyword>
<evidence type="ECO:0000256" key="5">
    <source>
        <dbReference type="ARBA" id="ARBA00022842"/>
    </source>
</evidence>
<dbReference type="SFLD" id="SFLDS00003">
    <property type="entry name" value="Haloacid_Dehalogenase"/>
    <property type="match status" value="1"/>
</dbReference>
<dbReference type="RefSeq" id="WP_043667728.1">
    <property type="nucleotide sequence ID" value="NZ_BDCI01000002.1"/>
</dbReference>
<dbReference type="InterPro" id="IPR006439">
    <property type="entry name" value="HAD-SF_hydro_IA"/>
</dbReference>
<dbReference type="InterPro" id="IPR023214">
    <property type="entry name" value="HAD_sf"/>
</dbReference>
<reference evidence="11 12" key="1">
    <citation type="journal article" date="2014" name="Int. J. Syst. Evol. Microbiol.">
        <title>Nocardia vulneris sp. nov., isolated from wounds of human patients in North America.</title>
        <authorList>
            <person name="Lasker B.A."/>
            <person name="Bell M."/>
            <person name="Klenk H.P."/>
            <person name="Sproer C."/>
            <person name="Schumann C."/>
            <person name="Schumann P."/>
            <person name="Brown J.M."/>
        </authorList>
    </citation>
    <scope>NUCLEOTIDE SEQUENCE [LARGE SCALE GENOMIC DNA]</scope>
    <source>
        <strain evidence="11 12">W9851</strain>
    </source>
</reference>
<keyword evidence="12" id="KW-1185">Reference proteome</keyword>
<evidence type="ECO:0000256" key="6">
    <source>
        <dbReference type="ARBA" id="ARBA00023235"/>
    </source>
</evidence>
<dbReference type="SFLD" id="SFLDG01129">
    <property type="entry name" value="C1.5:_HAD__Beta-PGM__Phosphata"/>
    <property type="match status" value="1"/>
</dbReference>
<name>A0ABR4ZJ14_9NOCA</name>
<dbReference type="Pfam" id="PF00702">
    <property type="entry name" value="Hydrolase"/>
    <property type="match status" value="1"/>
</dbReference>
<evidence type="ECO:0000256" key="2">
    <source>
        <dbReference type="ARBA" id="ARBA00006171"/>
    </source>
</evidence>
<dbReference type="PANTHER" id="PTHR46193">
    <property type="entry name" value="6-PHOSPHOGLUCONATE PHOSPHATASE"/>
    <property type="match status" value="1"/>
</dbReference>
<accession>A0ABR4ZJ14</accession>